<keyword evidence="6 9" id="KW-0143">Chaperone</keyword>
<protein>
    <recommendedName>
        <fullName evidence="4 9">Trigger factor</fullName>
        <shortName evidence="9">TF</shortName>
        <ecNumber evidence="3 9">5.2.1.8</ecNumber>
    </recommendedName>
    <alternativeName>
        <fullName evidence="8 9">PPIase</fullName>
    </alternativeName>
</protein>
<dbReference type="InterPro" id="IPR008881">
    <property type="entry name" value="Trigger_fac_ribosome-bd_bac"/>
</dbReference>
<dbReference type="InterPro" id="IPR001179">
    <property type="entry name" value="PPIase_FKBP_dom"/>
</dbReference>
<dbReference type="Gene3D" id="3.30.70.1050">
    <property type="entry name" value="Trigger factor ribosome-binding domain"/>
    <property type="match status" value="1"/>
</dbReference>
<reference evidence="13 14" key="1">
    <citation type="journal article" date="2016" name="C (Basel)">
        <title>Selective Growth of and Electricity Production by Marine Exoelectrogenic Bacteria in Self-Aggregated Hydrogel of Microbially Reduced Graphene Oxide.</title>
        <authorList>
            <person name="Yoshida N."/>
            <person name="Goto Y."/>
            <person name="Miyata Y."/>
        </authorList>
    </citation>
    <scope>NUCLEOTIDE SEQUENCE [LARGE SCALE GENOMIC DNA]</scope>
    <source>
        <strain evidence="13 14">NIT-T3</strain>
    </source>
</reference>
<dbReference type="Pfam" id="PF05698">
    <property type="entry name" value="Trigger_C"/>
    <property type="match status" value="1"/>
</dbReference>
<name>A0ABM8HY89_9BACT</name>
<dbReference type="InterPro" id="IPR027304">
    <property type="entry name" value="Trigger_fact/SurA_dom_sf"/>
</dbReference>
<comment type="function">
    <text evidence="9">Involved in protein export. Acts as a chaperone by maintaining the newly synthesized protein in an open conformation. Functions as a peptidyl-prolyl cis-trans isomerase.</text>
</comment>
<dbReference type="RefSeq" id="WP_221249183.1">
    <property type="nucleotide sequence ID" value="NZ_AP024355.1"/>
</dbReference>
<keyword evidence="5 9" id="KW-0697">Rotamase</keyword>
<dbReference type="Proteomes" id="UP001319827">
    <property type="component" value="Chromosome"/>
</dbReference>
<dbReference type="SUPFAM" id="SSF54534">
    <property type="entry name" value="FKBP-like"/>
    <property type="match status" value="1"/>
</dbReference>
<dbReference type="Pfam" id="PF05697">
    <property type="entry name" value="Trigger_N"/>
    <property type="match status" value="1"/>
</dbReference>
<comment type="domain">
    <text evidence="9">Consists of 3 domains; the N-terminus binds the ribosome, the middle domain has PPIase activity, while the C-terminus has intrinsic chaperone activity on its own.</text>
</comment>
<dbReference type="Gene3D" id="1.10.3120.10">
    <property type="entry name" value="Trigger factor, C-terminal domain"/>
    <property type="match status" value="1"/>
</dbReference>
<dbReference type="InterPro" id="IPR008880">
    <property type="entry name" value="Trigger_fac_C"/>
</dbReference>
<evidence type="ECO:0000256" key="9">
    <source>
        <dbReference type="HAMAP-Rule" id="MF_00303"/>
    </source>
</evidence>
<dbReference type="PIRSF" id="PIRSF003095">
    <property type="entry name" value="Trigger_factor"/>
    <property type="match status" value="1"/>
</dbReference>
<evidence type="ECO:0000256" key="2">
    <source>
        <dbReference type="ARBA" id="ARBA00005464"/>
    </source>
</evidence>
<dbReference type="SUPFAM" id="SSF109998">
    <property type="entry name" value="Triger factor/SurA peptide-binding domain-like"/>
    <property type="match status" value="1"/>
</dbReference>
<dbReference type="PROSITE" id="PS50059">
    <property type="entry name" value="FKBP_PPIASE"/>
    <property type="match status" value="1"/>
</dbReference>
<keyword evidence="7 9" id="KW-0413">Isomerase</keyword>
<dbReference type="Pfam" id="PF00254">
    <property type="entry name" value="FKBP_C"/>
    <property type="match status" value="1"/>
</dbReference>
<evidence type="ECO:0000256" key="5">
    <source>
        <dbReference type="ARBA" id="ARBA00023110"/>
    </source>
</evidence>
<evidence type="ECO:0000256" key="8">
    <source>
        <dbReference type="ARBA" id="ARBA00029986"/>
    </source>
</evidence>
<evidence type="ECO:0000256" key="4">
    <source>
        <dbReference type="ARBA" id="ARBA00016902"/>
    </source>
</evidence>
<keyword evidence="9 11" id="KW-0131">Cell cycle</keyword>
<dbReference type="PANTHER" id="PTHR30560">
    <property type="entry name" value="TRIGGER FACTOR CHAPERONE AND PEPTIDYL-PROLYL CIS/TRANS ISOMERASE"/>
    <property type="match status" value="1"/>
</dbReference>
<dbReference type="NCBIfam" id="TIGR00115">
    <property type="entry name" value="tig"/>
    <property type="match status" value="1"/>
</dbReference>
<dbReference type="SUPFAM" id="SSF102735">
    <property type="entry name" value="Trigger factor ribosome-binding domain"/>
    <property type="match status" value="1"/>
</dbReference>
<dbReference type="InterPro" id="IPR036611">
    <property type="entry name" value="Trigger_fac_ribosome-bd_sf"/>
</dbReference>
<evidence type="ECO:0000256" key="7">
    <source>
        <dbReference type="ARBA" id="ARBA00023235"/>
    </source>
</evidence>
<evidence type="ECO:0000256" key="1">
    <source>
        <dbReference type="ARBA" id="ARBA00000971"/>
    </source>
</evidence>
<gene>
    <name evidence="9 13" type="primary">tig</name>
    <name evidence="13" type="ORF">DESUT3_28480</name>
</gene>
<comment type="subcellular location">
    <subcellularLocation>
        <location evidence="9">Cytoplasm</location>
    </subcellularLocation>
    <text evidence="9">About half TF is bound to the ribosome near the polypeptide exit tunnel while the other half is free in the cytoplasm.</text>
</comment>
<keyword evidence="9 11" id="KW-0132">Cell division</keyword>
<keyword evidence="14" id="KW-1185">Reference proteome</keyword>
<sequence length="439" mass="49407">MTVQVENISSVKKKLSFEVPAETVSAEIEKAYQKIAKTAKIKGFRQGKVPRGVIEKYYAPQMEEQVLNRLINDTYFKAIVDNRIAAVSDPEIVEGSGLEPGKPFTYQAEVEVKPEVEVKDYTGLSLQREKFEADPKMVESRLDEMRASRAQMEVAERDEAKEGDFLNIAFEGFMAGQPFDGGKSDDHVLELGSGSFIPGFEAQLEGMKRGEEREIEVTFPEDYGNKQLAGQPATFKVKVKEIKAKVLPELDDEFAKGFGLESLEELRGKIDENYQTQEKNRVEGDLKERLMDELIARNPFDVPEAMVASQLKYMLENIRNRMQSQGMSLEMLGMNEESFGQMYRDTAVNQVKGSLILEAIARQENLKVEGSEIDDKLLKIAEMANAPLDAVKKYYAGDDARQGLMAQMLEEKVLEFLFEKSTVVDVAKEELAGADKDQE</sequence>
<dbReference type="HAMAP" id="MF_00303">
    <property type="entry name" value="Trigger_factor_Tig"/>
    <property type="match status" value="1"/>
</dbReference>
<evidence type="ECO:0000256" key="6">
    <source>
        <dbReference type="ARBA" id="ARBA00023186"/>
    </source>
</evidence>
<dbReference type="EMBL" id="AP024355">
    <property type="protein sequence ID" value="BCR05779.1"/>
    <property type="molecule type" value="Genomic_DNA"/>
</dbReference>
<reference evidence="13 14" key="2">
    <citation type="journal article" date="2021" name="Int. J. Syst. Evol. Microbiol.">
        <title>Isolation and Polyphasic Characterization of Desulfuromonas versatilis sp. Nov., an Electrogenic Bacteria Capable of Versatile Metabolism Isolated from a Graphene Oxide-Reducing Enrichment Culture.</title>
        <authorList>
            <person name="Xie L."/>
            <person name="Yoshida N."/>
            <person name="Ishii S."/>
            <person name="Meng L."/>
        </authorList>
    </citation>
    <scope>NUCLEOTIDE SEQUENCE [LARGE SCALE GENOMIC DNA]</scope>
    <source>
        <strain evidence="13 14">NIT-T3</strain>
    </source>
</reference>
<dbReference type="Gene3D" id="3.10.50.40">
    <property type="match status" value="1"/>
</dbReference>
<organism evidence="13 14">
    <name type="scientific">Desulfuromonas versatilis</name>
    <dbReference type="NCBI Taxonomy" id="2802975"/>
    <lineage>
        <taxon>Bacteria</taxon>
        <taxon>Pseudomonadati</taxon>
        <taxon>Thermodesulfobacteriota</taxon>
        <taxon>Desulfuromonadia</taxon>
        <taxon>Desulfuromonadales</taxon>
        <taxon>Desulfuromonadaceae</taxon>
        <taxon>Desulfuromonas</taxon>
    </lineage>
</organism>
<evidence type="ECO:0000256" key="10">
    <source>
        <dbReference type="PROSITE-ProRule" id="PRU00277"/>
    </source>
</evidence>
<feature type="domain" description="PPIase FKBP-type" evidence="12">
    <location>
        <begin position="163"/>
        <end position="245"/>
    </location>
</feature>
<dbReference type="EC" id="5.2.1.8" evidence="3 9"/>
<keyword evidence="9" id="KW-0963">Cytoplasm</keyword>
<dbReference type="InterPro" id="IPR037041">
    <property type="entry name" value="Trigger_fac_C_sf"/>
</dbReference>
<accession>A0ABM8HY89</accession>
<evidence type="ECO:0000313" key="14">
    <source>
        <dbReference type="Proteomes" id="UP001319827"/>
    </source>
</evidence>
<dbReference type="InterPro" id="IPR005215">
    <property type="entry name" value="Trig_fac"/>
</dbReference>
<evidence type="ECO:0000256" key="3">
    <source>
        <dbReference type="ARBA" id="ARBA00013194"/>
    </source>
</evidence>
<comment type="similarity">
    <text evidence="2 9 11">Belongs to the FKBP-type PPIase family. Tig subfamily.</text>
</comment>
<evidence type="ECO:0000313" key="13">
    <source>
        <dbReference type="EMBL" id="BCR05779.1"/>
    </source>
</evidence>
<proteinExistence type="inferred from homology"/>
<evidence type="ECO:0000259" key="12">
    <source>
        <dbReference type="PROSITE" id="PS50059"/>
    </source>
</evidence>
<dbReference type="PANTHER" id="PTHR30560:SF3">
    <property type="entry name" value="TRIGGER FACTOR-LIKE PROTEIN TIG, CHLOROPLASTIC"/>
    <property type="match status" value="1"/>
</dbReference>
<evidence type="ECO:0000256" key="11">
    <source>
        <dbReference type="RuleBase" id="RU003914"/>
    </source>
</evidence>
<dbReference type="InterPro" id="IPR046357">
    <property type="entry name" value="PPIase_dom_sf"/>
</dbReference>
<comment type="catalytic activity">
    <reaction evidence="1 9 10">
        <text>[protein]-peptidylproline (omega=180) = [protein]-peptidylproline (omega=0)</text>
        <dbReference type="Rhea" id="RHEA:16237"/>
        <dbReference type="Rhea" id="RHEA-COMP:10747"/>
        <dbReference type="Rhea" id="RHEA-COMP:10748"/>
        <dbReference type="ChEBI" id="CHEBI:83833"/>
        <dbReference type="ChEBI" id="CHEBI:83834"/>
        <dbReference type="EC" id="5.2.1.8"/>
    </reaction>
</comment>